<dbReference type="InterPro" id="IPR033122">
    <property type="entry name" value="LETM1-like_RBD"/>
</dbReference>
<evidence type="ECO:0000313" key="4">
    <source>
        <dbReference type="EMBL" id="KAJ5738294.1"/>
    </source>
</evidence>
<feature type="domain" description="Letm1 RBD" evidence="3">
    <location>
        <begin position="195"/>
        <end position="364"/>
    </location>
</feature>
<keyword evidence="1" id="KW-0496">Mitochondrion</keyword>
<proteinExistence type="predicted"/>
<organism evidence="4 5">
    <name type="scientific">Penicillium malachiteum</name>
    <dbReference type="NCBI Taxonomy" id="1324776"/>
    <lineage>
        <taxon>Eukaryota</taxon>
        <taxon>Fungi</taxon>
        <taxon>Dikarya</taxon>
        <taxon>Ascomycota</taxon>
        <taxon>Pezizomycotina</taxon>
        <taxon>Eurotiomycetes</taxon>
        <taxon>Eurotiomycetidae</taxon>
        <taxon>Eurotiales</taxon>
        <taxon>Aspergillaceae</taxon>
        <taxon>Penicillium</taxon>
    </lineage>
</organism>
<feature type="transmembrane region" description="Helical" evidence="2">
    <location>
        <begin position="276"/>
        <end position="293"/>
    </location>
</feature>
<accession>A0AAD6HUR9</accession>
<evidence type="ECO:0000256" key="1">
    <source>
        <dbReference type="PROSITE-ProRule" id="PRU01094"/>
    </source>
</evidence>
<dbReference type="EMBL" id="JAQJAN010000002">
    <property type="protein sequence ID" value="KAJ5738294.1"/>
    <property type="molecule type" value="Genomic_DNA"/>
</dbReference>
<keyword evidence="2" id="KW-1133">Transmembrane helix</keyword>
<dbReference type="Proteomes" id="UP001215712">
    <property type="component" value="Unassembled WGS sequence"/>
</dbReference>
<sequence length="364" mass="41153">MSALSRGHVLLRSSIRAQHPIRNPHALFSTSPIHHSQLQDKPKILTPEIHEINPPITTFPPDLDLLTIKSAKEQGLSNIKSLFTIARAYLGFYKSGIFNVYHNYRASIPIRKTLGLAILIPTSPPYNISHLRSSPNTQPSSTTHNGTIVGRAQYQLTHRSALDIRRLIPFATIVAICGEFTPLLLPYLGKSITPSTCRIPDQIHKERVKAIAAKSAALHAQADLDKIDTAVPGSREEIRYIMKYLNTTWVKRADNEAVLRACAVLKLSNAFQRRRWVGAEFAVFWDFLVFAILRPRLMRYVRYLELDDRLIRDAGGPGGLSEKEVQLAVEERGGVDVGWGLEEKAESVRREWLEMWLEERVNIE</sequence>
<keyword evidence="5" id="KW-1185">Reference proteome</keyword>
<evidence type="ECO:0000256" key="2">
    <source>
        <dbReference type="SAM" id="Phobius"/>
    </source>
</evidence>
<keyword evidence="2" id="KW-0812">Transmembrane</keyword>
<comment type="caution">
    <text evidence="4">The sequence shown here is derived from an EMBL/GenBank/DDBJ whole genome shotgun (WGS) entry which is preliminary data.</text>
</comment>
<keyword evidence="2" id="KW-0472">Membrane</keyword>
<reference evidence="4" key="1">
    <citation type="journal article" date="2023" name="IMA Fungus">
        <title>Comparative genomic study of the Penicillium genus elucidates a diverse pangenome and 15 lateral gene transfer events.</title>
        <authorList>
            <person name="Petersen C."/>
            <person name="Sorensen T."/>
            <person name="Nielsen M.R."/>
            <person name="Sondergaard T.E."/>
            <person name="Sorensen J.L."/>
            <person name="Fitzpatrick D.A."/>
            <person name="Frisvad J.C."/>
            <person name="Nielsen K.L."/>
        </authorList>
    </citation>
    <scope>NUCLEOTIDE SEQUENCE</scope>
    <source>
        <strain evidence="4">IBT 17514</strain>
    </source>
</reference>
<reference evidence="4" key="2">
    <citation type="submission" date="2023-01" db="EMBL/GenBank/DDBJ databases">
        <authorList>
            <person name="Petersen C."/>
        </authorList>
    </citation>
    <scope>NUCLEOTIDE SEQUENCE</scope>
    <source>
        <strain evidence="4">IBT 17514</strain>
    </source>
</reference>
<evidence type="ECO:0000259" key="3">
    <source>
        <dbReference type="PROSITE" id="PS51758"/>
    </source>
</evidence>
<dbReference type="AlphaFoldDB" id="A0AAD6HUR9"/>
<evidence type="ECO:0000313" key="5">
    <source>
        <dbReference type="Proteomes" id="UP001215712"/>
    </source>
</evidence>
<dbReference type="GO" id="GO:0043022">
    <property type="term" value="F:ribosome binding"/>
    <property type="evidence" value="ECO:0007669"/>
    <property type="project" value="InterPro"/>
</dbReference>
<name>A0AAD6HUR9_9EURO</name>
<dbReference type="Pfam" id="PF07766">
    <property type="entry name" value="LETM1_RBD"/>
    <property type="match status" value="1"/>
</dbReference>
<dbReference type="PROSITE" id="PS51758">
    <property type="entry name" value="LETM1_RBD"/>
    <property type="match status" value="1"/>
</dbReference>
<protein>
    <recommendedName>
        <fullName evidence="3">Letm1 RBD domain-containing protein</fullName>
    </recommendedName>
</protein>
<gene>
    <name evidence="4" type="ORF">N7493_001449</name>
</gene>